<evidence type="ECO:0000313" key="1">
    <source>
        <dbReference type="EMBL" id="GHW01308.1"/>
    </source>
</evidence>
<gene>
    <name evidence="1" type="ORF">lacNasYZ03_09950</name>
</gene>
<dbReference type="EMBL" id="BOCI01000278">
    <property type="protein sequence ID" value="GHW01308.1"/>
    <property type="molecule type" value="Genomic_DNA"/>
</dbReference>
<sequence>MLLGHGRADITPTEPFYLLGYKTPLRNMPAKGIHDHIFINGLLFHKDNGENVFLATGDLLEIEDIVAADIRQKISSNFDIPFENIIIGVTHDHHSVRDYHRSWEFGKFSQKYYDFFVDSFLKVYQQCLDSLEEVTAKYGDTMVIGYYGNRDHPGELSDNLVEVVKFYRGQEAVAGIVNLAVHSTVLSAKNQYLTADLAGNLCTELAKSWGFYPVMLVGCAGDSSNHYQRRGRDWAELDRTVKGIAEIVAPVKTDRQLDLDHDQVQVVTLAQENVNDKEKYDAGLRQMIADLKSGKKTEVGSQSVEHVIEKCEEQLKQPQFHDVIAMQLLDLGDLRFFIFPGELASAGAEILRASTDKTVLIAGYANGFHYYFLRAEDYGLSFETIGNPVPAGTFEEIIAKFVRASQMLDCYEKNK</sequence>
<reference evidence="2" key="1">
    <citation type="submission" date="2021-01" db="EMBL/GenBank/DDBJ databases">
        <title>Draft genome sequence of Nasalis larvatus strain YZ03.</title>
        <authorList>
            <person name="Suzuki-Hashido N."/>
            <person name="Tsuchida S."/>
            <person name="Hayakawa T."/>
        </authorList>
    </citation>
    <scope>NUCLEOTIDE SEQUENCE [LARGE SCALE GENOMIC DNA]</scope>
    <source>
        <strain evidence="2">YZ03</strain>
    </source>
</reference>
<name>A0ABQ3W474_9LACO</name>
<evidence type="ECO:0008006" key="3">
    <source>
        <dbReference type="Google" id="ProtNLM"/>
    </source>
</evidence>
<keyword evidence="2" id="KW-1185">Reference proteome</keyword>
<proteinExistence type="predicted"/>
<dbReference type="Proteomes" id="UP000616547">
    <property type="component" value="Unassembled WGS sequence"/>
</dbReference>
<protein>
    <recommendedName>
        <fullName evidence="3">Neutral/alkaline non-lysosomal ceramidase N-terminal domain-containing protein</fullName>
    </recommendedName>
</protein>
<accession>A0ABQ3W474</accession>
<organism evidence="1 2">
    <name type="scientific">Lactobacillus nasalidis</name>
    <dbReference type="NCBI Taxonomy" id="2797258"/>
    <lineage>
        <taxon>Bacteria</taxon>
        <taxon>Bacillati</taxon>
        <taxon>Bacillota</taxon>
        <taxon>Bacilli</taxon>
        <taxon>Lactobacillales</taxon>
        <taxon>Lactobacillaceae</taxon>
        <taxon>Lactobacillus</taxon>
    </lineage>
</organism>
<dbReference type="RefSeq" id="WP_201336113.1">
    <property type="nucleotide sequence ID" value="NZ_BOCI01000278.1"/>
</dbReference>
<evidence type="ECO:0000313" key="2">
    <source>
        <dbReference type="Proteomes" id="UP000616547"/>
    </source>
</evidence>
<comment type="caution">
    <text evidence="1">The sequence shown here is derived from an EMBL/GenBank/DDBJ whole genome shotgun (WGS) entry which is preliminary data.</text>
</comment>